<evidence type="ECO:0000313" key="3">
    <source>
        <dbReference type="Proteomes" id="UP000603602"/>
    </source>
</evidence>
<evidence type="ECO:0000313" key="2">
    <source>
        <dbReference type="EMBL" id="MBD8504656.1"/>
    </source>
</evidence>
<feature type="region of interest" description="Disordered" evidence="1">
    <location>
        <begin position="1"/>
        <end position="20"/>
    </location>
</feature>
<sequence>MLSSGLSAGGGTEGVQPALRATGSVPGVSHAIAGLQATTASLDGLRSPDRLPAAARLALIAQLEDDARNGIASVMIDTERLPAHGLAGWPRFADEACRVFGALLETYGALSDLDGLPAELRAEVDVRLAGAAAQRLRWELQSCGPEHPDLWRRVGAVWLRSEGAGAPALECLRTFAYFSAGLDQLPPAALEAVDSLIGLAVPYLALAPSAEAAGRYVFLPGAGVPPRRFVRGEQPSEGALALLTEGAYAILAGLSGQVSHGVVPAGLGGGGVDAAHLSVALQVLLRQWSDAPPARRYRRHLLTGQLRAVRGFEPVRALLAGQQDSDGGAWQMQDASRGGIGALVPQGDHASIGTGDLVGLRAQEGDAWHLGLVRRKRQTGSGPFVGVETISQSPELVSADDGRAASEVLLCDPLLKGEAVRILTAPGALSGAGALFINRQGSIHKLKPLEASASGSDFELRVYQVL</sequence>
<keyword evidence="3" id="KW-1185">Reference proteome</keyword>
<dbReference type="EMBL" id="JACYTO010000002">
    <property type="protein sequence ID" value="MBD8504656.1"/>
    <property type="molecule type" value="Genomic_DNA"/>
</dbReference>
<reference evidence="3" key="1">
    <citation type="submission" date="2023-07" db="EMBL/GenBank/DDBJ databases">
        <title>Thauera sp. CAU 1555 isolated from sand of Yaerae Beach.</title>
        <authorList>
            <person name="Kim W."/>
        </authorList>
    </citation>
    <scope>NUCLEOTIDE SEQUENCE [LARGE SCALE GENOMIC DNA]</scope>
    <source>
        <strain evidence="3">CAU 1555</strain>
    </source>
</reference>
<gene>
    <name evidence="2" type="ORF">IFO67_17325</name>
</gene>
<dbReference type="Proteomes" id="UP000603602">
    <property type="component" value="Unassembled WGS sequence"/>
</dbReference>
<evidence type="ECO:0000256" key="1">
    <source>
        <dbReference type="SAM" id="MobiDB-lite"/>
    </source>
</evidence>
<dbReference type="RefSeq" id="WP_187719384.1">
    <property type="nucleotide sequence ID" value="NZ_JACTAH010000002.1"/>
</dbReference>
<accession>A0ABR9BEQ7</accession>
<protein>
    <recommendedName>
        <fullName evidence="4">PilZ domain-containing protein</fullName>
    </recommendedName>
</protein>
<evidence type="ECO:0008006" key="4">
    <source>
        <dbReference type="Google" id="ProtNLM"/>
    </source>
</evidence>
<proteinExistence type="predicted"/>
<comment type="caution">
    <text evidence="2">The sequence shown here is derived from an EMBL/GenBank/DDBJ whole genome shotgun (WGS) entry which is preliminary data.</text>
</comment>
<organism evidence="2 3">
    <name type="scientific">Thauera sedimentorum</name>
    <dbReference type="NCBI Taxonomy" id="2767595"/>
    <lineage>
        <taxon>Bacteria</taxon>
        <taxon>Pseudomonadati</taxon>
        <taxon>Pseudomonadota</taxon>
        <taxon>Betaproteobacteria</taxon>
        <taxon>Rhodocyclales</taxon>
        <taxon>Zoogloeaceae</taxon>
        <taxon>Thauera</taxon>
    </lineage>
</organism>
<name>A0ABR9BEQ7_9RHOO</name>